<reference evidence="7 8" key="1">
    <citation type="submission" date="2023-08" db="EMBL/GenBank/DDBJ databases">
        <title>Transcriptome Analysis of Halomonas alkalicola CICC 11012s to Identify the Genes Involved in Alkaline Tolerances.</title>
        <authorList>
            <person name="Zhai L."/>
        </authorList>
    </citation>
    <scope>NUCLEOTIDE SEQUENCE [LARGE SCALE GENOMIC DNA]</scope>
    <source>
        <strain evidence="7 8">CICC 11012s</strain>
    </source>
</reference>
<feature type="transmembrane region" description="Helical" evidence="6">
    <location>
        <begin position="167"/>
        <end position="189"/>
    </location>
</feature>
<keyword evidence="8" id="KW-1185">Reference proteome</keyword>
<keyword evidence="4 6" id="KW-1133">Transmembrane helix</keyword>
<evidence type="ECO:0000256" key="1">
    <source>
        <dbReference type="ARBA" id="ARBA00004651"/>
    </source>
</evidence>
<keyword evidence="3 6" id="KW-0812">Transmembrane</keyword>
<dbReference type="EMBL" id="CP131913">
    <property type="protein sequence ID" value="WLI73384.1"/>
    <property type="molecule type" value="Genomic_DNA"/>
</dbReference>
<dbReference type="RefSeq" id="WP_305500989.1">
    <property type="nucleotide sequence ID" value="NZ_CP131913.1"/>
</dbReference>
<keyword evidence="5 6" id="KW-0472">Membrane</keyword>
<dbReference type="InterPro" id="IPR002797">
    <property type="entry name" value="Polysacc_synth"/>
</dbReference>
<evidence type="ECO:0000256" key="3">
    <source>
        <dbReference type="ARBA" id="ARBA00022692"/>
    </source>
</evidence>
<feature type="transmembrane region" description="Helical" evidence="6">
    <location>
        <begin position="314"/>
        <end position="332"/>
    </location>
</feature>
<dbReference type="Proteomes" id="UP001235344">
    <property type="component" value="Chromosome"/>
</dbReference>
<accession>A0ABY9H4M0</accession>
<dbReference type="PANTHER" id="PTHR30250:SF11">
    <property type="entry name" value="O-ANTIGEN TRANSPORTER-RELATED"/>
    <property type="match status" value="1"/>
</dbReference>
<organism evidence="7 8">
    <name type="scientific">Halomonas alkalicola</name>
    <dbReference type="NCBI Taxonomy" id="1930622"/>
    <lineage>
        <taxon>Bacteria</taxon>
        <taxon>Pseudomonadati</taxon>
        <taxon>Pseudomonadota</taxon>
        <taxon>Gammaproteobacteria</taxon>
        <taxon>Oceanospirillales</taxon>
        <taxon>Halomonadaceae</taxon>
        <taxon>Halomonas</taxon>
    </lineage>
</organism>
<evidence type="ECO:0000313" key="7">
    <source>
        <dbReference type="EMBL" id="WLI73384.1"/>
    </source>
</evidence>
<feature type="transmembrane region" description="Helical" evidence="6">
    <location>
        <begin position="42"/>
        <end position="64"/>
    </location>
</feature>
<comment type="subcellular location">
    <subcellularLocation>
        <location evidence="1">Cell membrane</location>
        <topology evidence="1">Multi-pass membrane protein</topology>
    </subcellularLocation>
</comment>
<evidence type="ECO:0000256" key="2">
    <source>
        <dbReference type="ARBA" id="ARBA00022475"/>
    </source>
</evidence>
<feature type="transmembrane region" description="Helical" evidence="6">
    <location>
        <begin position="287"/>
        <end position="308"/>
    </location>
</feature>
<feature type="transmembrane region" description="Helical" evidence="6">
    <location>
        <begin position="12"/>
        <end position="30"/>
    </location>
</feature>
<evidence type="ECO:0000256" key="6">
    <source>
        <dbReference type="SAM" id="Phobius"/>
    </source>
</evidence>
<name>A0ABY9H4M0_9GAMM</name>
<feature type="transmembrane region" description="Helical" evidence="6">
    <location>
        <begin position="84"/>
        <end position="105"/>
    </location>
</feature>
<evidence type="ECO:0000256" key="4">
    <source>
        <dbReference type="ARBA" id="ARBA00022989"/>
    </source>
</evidence>
<feature type="transmembrane region" description="Helical" evidence="6">
    <location>
        <begin position="201"/>
        <end position="226"/>
    </location>
</feature>
<keyword evidence="2" id="KW-1003">Cell membrane</keyword>
<evidence type="ECO:0000313" key="8">
    <source>
        <dbReference type="Proteomes" id="UP001235344"/>
    </source>
</evidence>
<evidence type="ECO:0000256" key="5">
    <source>
        <dbReference type="ARBA" id="ARBA00023136"/>
    </source>
</evidence>
<protein>
    <submittedName>
        <fullName evidence="7">Oligosaccharide flippase family protein</fullName>
    </submittedName>
</protein>
<feature type="transmembrane region" description="Helical" evidence="6">
    <location>
        <begin position="353"/>
        <end position="371"/>
    </location>
</feature>
<sequence>MQRMPIRVVGEVMFARVLPGALNLLVIILVGRYLSAVEYGQFSLLLATITLFVSVVIGPIEQAIVPLHARQALAEGKGSFEGQLLGAIVFIVGVLGILTLGFVLLGLVQPAWLLLFLSSSFSRVFQPILRARLQFWSYGLAEIMKAAVALVFVVLFLRYTPDASTAVLLYAIGLFTGTVVGWILAGFPLPRLPNRAFFKNVIPVGTGLTSSTLAEALLFVGARYVIMLFGSPQFLGVFSFALDLAQRSVGVMINIASFAIIPRAYVKSAQGDDRVFRKMLVRGALTAGGMSLIVFTGIMGLEYFGIIAQYLGDGFSEFAFIAVSAAVVINRLKKLSVDPVLVSRGIIRAIPMAYIMVGPFSLLLISGALLLDSEALVLAIYAISYFLVALLTLAACRSVTRMT</sequence>
<dbReference type="PANTHER" id="PTHR30250">
    <property type="entry name" value="PST FAMILY PREDICTED COLANIC ACID TRANSPORTER"/>
    <property type="match status" value="1"/>
</dbReference>
<dbReference type="InterPro" id="IPR050833">
    <property type="entry name" value="Poly_Biosynth_Transport"/>
</dbReference>
<feature type="transmembrane region" description="Helical" evidence="6">
    <location>
        <begin position="377"/>
        <end position="396"/>
    </location>
</feature>
<feature type="transmembrane region" description="Helical" evidence="6">
    <location>
        <begin position="246"/>
        <end position="266"/>
    </location>
</feature>
<proteinExistence type="predicted"/>
<gene>
    <name evidence="7" type="ORF">B6N23_00030</name>
</gene>
<feature type="transmembrane region" description="Helical" evidence="6">
    <location>
        <begin position="143"/>
        <end position="161"/>
    </location>
</feature>
<dbReference type="Pfam" id="PF01943">
    <property type="entry name" value="Polysacc_synt"/>
    <property type="match status" value="1"/>
</dbReference>